<dbReference type="GO" id="GO:0004038">
    <property type="term" value="F:allantoinase activity"/>
    <property type="evidence" value="ECO:0007669"/>
    <property type="project" value="TreeGrafter"/>
</dbReference>
<dbReference type="InterPro" id="IPR032466">
    <property type="entry name" value="Metal_Hydrolase"/>
</dbReference>
<dbReference type="EMBL" id="MU128909">
    <property type="protein sequence ID" value="KAF9520980.1"/>
    <property type="molecule type" value="Genomic_DNA"/>
</dbReference>
<dbReference type="GO" id="GO:0006145">
    <property type="term" value="P:purine nucleobase catabolic process"/>
    <property type="evidence" value="ECO:0007669"/>
    <property type="project" value="TreeGrafter"/>
</dbReference>
<protein>
    <recommendedName>
        <fullName evidence="1">Amidohydrolase-related domain-containing protein</fullName>
    </recommendedName>
</protein>
<dbReference type="GO" id="GO:0005737">
    <property type="term" value="C:cytoplasm"/>
    <property type="evidence" value="ECO:0007669"/>
    <property type="project" value="TreeGrafter"/>
</dbReference>
<feature type="domain" description="Amidohydrolase-related" evidence="1">
    <location>
        <begin position="403"/>
        <end position="499"/>
    </location>
</feature>
<proteinExistence type="predicted"/>
<dbReference type="InterPro" id="IPR011059">
    <property type="entry name" value="Metal-dep_hydrolase_composite"/>
</dbReference>
<dbReference type="AlphaFoldDB" id="A0A9P6BCS5"/>
<name>A0A9P6BCS5_9AGAM</name>
<keyword evidence="3" id="KW-1185">Reference proteome</keyword>
<evidence type="ECO:0000313" key="3">
    <source>
        <dbReference type="Proteomes" id="UP000886523"/>
    </source>
</evidence>
<dbReference type="PANTHER" id="PTHR43668">
    <property type="entry name" value="ALLANTOINASE"/>
    <property type="match status" value="1"/>
</dbReference>
<dbReference type="InterPro" id="IPR050138">
    <property type="entry name" value="DHOase/Allantoinase_Hydrolase"/>
</dbReference>
<dbReference type="Proteomes" id="UP000886523">
    <property type="component" value="Unassembled WGS sequence"/>
</dbReference>
<dbReference type="PANTHER" id="PTHR43668:SF5">
    <property type="entry name" value="AMIDOHYDROLASE 3 DOMAIN-CONTAINING PROTEIN"/>
    <property type="match status" value="1"/>
</dbReference>
<dbReference type="OrthoDB" id="10258955at2759"/>
<gene>
    <name evidence="2" type="ORF">BS47DRAFT_1374540</name>
</gene>
<dbReference type="Gene3D" id="3.20.20.140">
    <property type="entry name" value="Metal-dependent hydrolases"/>
    <property type="match status" value="3"/>
</dbReference>
<reference evidence="2" key="1">
    <citation type="journal article" date="2020" name="Nat. Commun.">
        <title>Large-scale genome sequencing of mycorrhizal fungi provides insights into the early evolution of symbiotic traits.</title>
        <authorList>
            <person name="Miyauchi S."/>
            <person name="Kiss E."/>
            <person name="Kuo A."/>
            <person name="Drula E."/>
            <person name="Kohler A."/>
            <person name="Sanchez-Garcia M."/>
            <person name="Morin E."/>
            <person name="Andreopoulos B."/>
            <person name="Barry K.W."/>
            <person name="Bonito G."/>
            <person name="Buee M."/>
            <person name="Carver A."/>
            <person name="Chen C."/>
            <person name="Cichocki N."/>
            <person name="Clum A."/>
            <person name="Culley D."/>
            <person name="Crous P.W."/>
            <person name="Fauchery L."/>
            <person name="Girlanda M."/>
            <person name="Hayes R.D."/>
            <person name="Keri Z."/>
            <person name="LaButti K."/>
            <person name="Lipzen A."/>
            <person name="Lombard V."/>
            <person name="Magnuson J."/>
            <person name="Maillard F."/>
            <person name="Murat C."/>
            <person name="Nolan M."/>
            <person name="Ohm R.A."/>
            <person name="Pangilinan J."/>
            <person name="Pereira M.F."/>
            <person name="Perotto S."/>
            <person name="Peter M."/>
            <person name="Pfister S."/>
            <person name="Riley R."/>
            <person name="Sitrit Y."/>
            <person name="Stielow J.B."/>
            <person name="Szollosi G."/>
            <person name="Zifcakova L."/>
            <person name="Stursova M."/>
            <person name="Spatafora J.W."/>
            <person name="Tedersoo L."/>
            <person name="Vaario L.M."/>
            <person name="Yamada A."/>
            <person name="Yan M."/>
            <person name="Wang P."/>
            <person name="Xu J."/>
            <person name="Bruns T."/>
            <person name="Baldrian P."/>
            <person name="Vilgalys R."/>
            <person name="Dunand C."/>
            <person name="Henrissat B."/>
            <person name="Grigoriev I.V."/>
            <person name="Hibbett D."/>
            <person name="Nagy L.G."/>
            <person name="Martin F.M."/>
        </authorList>
    </citation>
    <scope>NUCLEOTIDE SEQUENCE</scope>
    <source>
        <strain evidence="2">UP504</strain>
    </source>
</reference>
<evidence type="ECO:0000259" key="1">
    <source>
        <dbReference type="Pfam" id="PF01979"/>
    </source>
</evidence>
<comment type="caution">
    <text evidence="2">The sequence shown here is derived from an EMBL/GenBank/DDBJ whole genome shotgun (WGS) entry which is preliminary data.</text>
</comment>
<organism evidence="2 3">
    <name type="scientific">Hydnum rufescens UP504</name>
    <dbReference type="NCBI Taxonomy" id="1448309"/>
    <lineage>
        <taxon>Eukaryota</taxon>
        <taxon>Fungi</taxon>
        <taxon>Dikarya</taxon>
        <taxon>Basidiomycota</taxon>
        <taxon>Agaricomycotina</taxon>
        <taxon>Agaricomycetes</taxon>
        <taxon>Cantharellales</taxon>
        <taxon>Hydnaceae</taxon>
        <taxon>Hydnum</taxon>
    </lineage>
</organism>
<dbReference type="Pfam" id="PF01979">
    <property type="entry name" value="Amidohydro_1"/>
    <property type="match status" value="1"/>
</dbReference>
<sequence>MPKGSTLPPFASPSPTSNTRQIVLGLVVFTILSLWSSSRYLSTHSTLTVIPSNAQRILDDCAALYYLPGPPPNFAARDESDRYVPGTRPTLITNATIWTGASGGREVVHSGEIYIDKGIVKYVGKRVPETFVTSRDHHVLRINAGLLWVTPAINDLHSHLGVDPVPELRGSDDTNSRNGIVQPWLRSLDGIDTHDEAYRLSISGGVATALVLPGSANAIGGQAFVIKLRETKDRTPLSKVLEPPYSLLNGTHADPSLPPRWRYIKHAAGENPSRVYHGTRMDTIWQFRVAYNEARKVKLAQDAYCAKARAGQWAGLPASPPESLQWEALVDVLRGRVKVNIHIYETVDFTSLVGLSNEFEFHVAAFHHAHEAYLVPDVLKQTYGGPPGVAVFATNARYKRESYRGSEFAAKLLHDQGLQVVMKSDHPVLNSRFLLYEAQQAHYYGLDDATALAAVTSTPAELAGLSHRIGYIKSGHDADLVIWDSHPLALGATPNQVFIDGIPQLSKPFVLQKPPGLQTVPKTPDFEKEASDAVRYDGLPPLKPTKRTDSAVTFVNVQSMWIKGSSGAVESLLVAQNGRPGVVVVRGGTIQCFGGATQCMASEQGDIIDLHGGSISPGLVSFGSGLGLVEIPPEASTNDGYILDPISDTVPSLLKDVEIRAVDGLLFGGRNILIAYRSGVTSAIAYPLFGGTFGGLSAAFSLGASHKLEENAVVQDVVALHVGLSHLRNGLSVSTQIGFSGDQEKWFKAVSEGKIPLVVDVDKADHIATLLILKSEVDRASGKSLRLVLIRASEAHLLAKEIADAGVGVILIPARQFPGTWDQLRALPGPPLTPESAIGVLFRHNVTVGLGITEEWEARNHRFDIAWAALEANGTLSKADAISLASSNIESLLNVEPQMDLVAYAGGDFSELSSKPVAIISPLRSYVDIF</sequence>
<dbReference type="InterPro" id="IPR006680">
    <property type="entry name" value="Amidohydro-rel"/>
</dbReference>
<dbReference type="SUPFAM" id="SSF51556">
    <property type="entry name" value="Metallo-dependent hydrolases"/>
    <property type="match status" value="1"/>
</dbReference>
<evidence type="ECO:0000313" key="2">
    <source>
        <dbReference type="EMBL" id="KAF9520980.1"/>
    </source>
</evidence>
<accession>A0A9P6BCS5</accession>
<dbReference type="SUPFAM" id="SSF51338">
    <property type="entry name" value="Composite domain of metallo-dependent hydrolases"/>
    <property type="match status" value="1"/>
</dbReference>